<dbReference type="Proteomes" id="UP000199039">
    <property type="component" value="Unassembled WGS sequence"/>
</dbReference>
<dbReference type="EMBL" id="FMYH01000002">
    <property type="protein sequence ID" value="SDC16563.1"/>
    <property type="molecule type" value="Genomic_DNA"/>
</dbReference>
<feature type="transmembrane region" description="Helical" evidence="1">
    <location>
        <begin position="94"/>
        <end position="112"/>
    </location>
</feature>
<keyword evidence="3" id="KW-1185">Reference proteome</keyword>
<feature type="transmembrane region" description="Helical" evidence="1">
    <location>
        <begin position="57"/>
        <end position="87"/>
    </location>
</feature>
<organism evidence="2 3">
    <name type="scientific">Sanguibacter gelidistatuariae</name>
    <dbReference type="NCBI Taxonomy" id="1814289"/>
    <lineage>
        <taxon>Bacteria</taxon>
        <taxon>Bacillati</taxon>
        <taxon>Actinomycetota</taxon>
        <taxon>Actinomycetes</taxon>
        <taxon>Micrococcales</taxon>
        <taxon>Sanguibacteraceae</taxon>
        <taxon>Sanguibacter</taxon>
    </lineage>
</organism>
<feature type="transmembrane region" description="Helical" evidence="1">
    <location>
        <begin position="190"/>
        <end position="208"/>
    </location>
</feature>
<protein>
    <submittedName>
        <fullName evidence="2">Uncharacterized protein</fullName>
    </submittedName>
</protein>
<feature type="transmembrane region" description="Helical" evidence="1">
    <location>
        <begin position="158"/>
        <end position="178"/>
    </location>
</feature>
<feature type="transmembrane region" description="Helical" evidence="1">
    <location>
        <begin position="118"/>
        <end position="137"/>
    </location>
</feature>
<keyword evidence="1" id="KW-0812">Transmembrane</keyword>
<keyword evidence="1" id="KW-1133">Transmembrane helix</keyword>
<dbReference type="AlphaFoldDB" id="A0A1G6JD21"/>
<dbReference type="RefSeq" id="WP_175559028.1">
    <property type="nucleotide sequence ID" value="NZ_FMYH01000002.1"/>
</dbReference>
<evidence type="ECO:0000313" key="3">
    <source>
        <dbReference type="Proteomes" id="UP000199039"/>
    </source>
</evidence>
<gene>
    <name evidence="2" type="ORF">SAMN05216410_1309</name>
</gene>
<keyword evidence="1" id="KW-0472">Membrane</keyword>
<evidence type="ECO:0000256" key="1">
    <source>
        <dbReference type="SAM" id="Phobius"/>
    </source>
</evidence>
<name>A0A1G6JD21_9MICO</name>
<sequence length="224" mass="23052">MTAAPAERATRVLLRRVRAAVTVPRFWRRAETSRGATIEAGNTIPGWYLHAGLAVCAVGAFLTAAAAALPAGLVAVVCVVIAAAVAVTVRRPGYLAFGVSLAPTTIVLLAVGSEGYSWRIPLLMIAIHASVRLSWFTSQVSATTRVEVTVVAAEGRRFAVINFVGQALALLAGVLTTVSESGDGGPASGTVWIGVAGALALIVLAIALRTGARSWPRRGASSAR</sequence>
<accession>A0A1G6JD21</accession>
<evidence type="ECO:0000313" key="2">
    <source>
        <dbReference type="EMBL" id="SDC16563.1"/>
    </source>
</evidence>
<proteinExistence type="predicted"/>
<dbReference type="STRING" id="1814289.SAMN05216410_1309"/>
<reference evidence="2 3" key="1">
    <citation type="submission" date="2016-09" db="EMBL/GenBank/DDBJ databases">
        <authorList>
            <person name="Capua I."/>
            <person name="De Benedictis P."/>
            <person name="Joannis T."/>
            <person name="Lombin L.H."/>
            <person name="Cattoli G."/>
        </authorList>
    </citation>
    <scope>NUCLEOTIDE SEQUENCE [LARGE SCALE GENOMIC DNA]</scope>
    <source>
        <strain evidence="2 3">ISLP-3</strain>
    </source>
</reference>